<evidence type="ECO:0000313" key="9">
    <source>
        <dbReference type="Proteomes" id="UP001596378"/>
    </source>
</evidence>
<evidence type="ECO:0000259" key="6">
    <source>
        <dbReference type="PROSITE" id="PS50043"/>
    </source>
</evidence>
<organism evidence="8 9">
    <name type="scientific">Cohnella cellulosilytica</name>
    <dbReference type="NCBI Taxonomy" id="986710"/>
    <lineage>
        <taxon>Bacteria</taxon>
        <taxon>Bacillati</taxon>
        <taxon>Bacillota</taxon>
        <taxon>Bacilli</taxon>
        <taxon>Bacillales</taxon>
        <taxon>Paenibacillaceae</taxon>
        <taxon>Cohnella</taxon>
    </lineage>
</organism>
<protein>
    <submittedName>
        <fullName evidence="8">Response regulator</fullName>
    </submittedName>
</protein>
<dbReference type="CDD" id="cd17535">
    <property type="entry name" value="REC_NarL-like"/>
    <property type="match status" value="1"/>
</dbReference>
<dbReference type="SMART" id="SM00448">
    <property type="entry name" value="REC"/>
    <property type="match status" value="1"/>
</dbReference>
<dbReference type="SUPFAM" id="SSF46894">
    <property type="entry name" value="C-terminal effector domain of the bipartite response regulators"/>
    <property type="match status" value="1"/>
</dbReference>
<evidence type="ECO:0000313" key="8">
    <source>
        <dbReference type="EMBL" id="MFC7148176.1"/>
    </source>
</evidence>
<name>A0ABW2F4N2_9BACL</name>
<dbReference type="Proteomes" id="UP001596378">
    <property type="component" value="Unassembled WGS sequence"/>
</dbReference>
<feature type="domain" description="Response regulatory" evidence="7">
    <location>
        <begin position="5"/>
        <end position="121"/>
    </location>
</feature>
<evidence type="ECO:0000256" key="1">
    <source>
        <dbReference type="ARBA" id="ARBA00022553"/>
    </source>
</evidence>
<evidence type="ECO:0000256" key="3">
    <source>
        <dbReference type="ARBA" id="ARBA00023125"/>
    </source>
</evidence>
<feature type="modified residue" description="4-aspartylphosphate" evidence="5">
    <location>
        <position position="56"/>
    </location>
</feature>
<dbReference type="PANTHER" id="PTHR43214:SF43">
    <property type="entry name" value="TWO-COMPONENT RESPONSE REGULATOR"/>
    <property type="match status" value="1"/>
</dbReference>
<accession>A0ABW2F4N2</accession>
<dbReference type="SMART" id="SM00421">
    <property type="entry name" value="HTH_LUXR"/>
    <property type="match status" value="1"/>
</dbReference>
<keyword evidence="2" id="KW-0805">Transcription regulation</keyword>
<comment type="caution">
    <text evidence="8">The sequence shown here is derived from an EMBL/GenBank/DDBJ whole genome shotgun (WGS) entry which is preliminary data.</text>
</comment>
<dbReference type="SUPFAM" id="SSF52172">
    <property type="entry name" value="CheY-like"/>
    <property type="match status" value="1"/>
</dbReference>
<dbReference type="Pfam" id="PF00196">
    <property type="entry name" value="GerE"/>
    <property type="match status" value="1"/>
</dbReference>
<reference evidence="9" key="1">
    <citation type="journal article" date="2019" name="Int. J. Syst. Evol. Microbiol.">
        <title>The Global Catalogue of Microorganisms (GCM) 10K type strain sequencing project: providing services to taxonomists for standard genome sequencing and annotation.</title>
        <authorList>
            <consortium name="The Broad Institute Genomics Platform"/>
            <consortium name="The Broad Institute Genome Sequencing Center for Infectious Disease"/>
            <person name="Wu L."/>
            <person name="Ma J."/>
        </authorList>
    </citation>
    <scope>NUCLEOTIDE SEQUENCE [LARGE SCALE GENOMIC DNA]</scope>
    <source>
        <strain evidence="9">KCTC 12907</strain>
    </source>
</reference>
<dbReference type="InterPro" id="IPR058245">
    <property type="entry name" value="NreC/VraR/RcsB-like_REC"/>
</dbReference>
<dbReference type="EMBL" id="JBHTAI010000003">
    <property type="protein sequence ID" value="MFC7148176.1"/>
    <property type="molecule type" value="Genomic_DNA"/>
</dbReference>
<dbReference type="PROSITE" id="PS50110">
    <property type="entry name" value="RESPONSE_REGULATORY"/>
    <property type="match status" value="1"/>
</dbReference>
<dbReference type="PROSITE" id="PS50043">
    <property type="entry name" value="HTH_LUXR_2"/>
    <property type="match status" value="1"/>
</dbReference>
<evidence type="ECO:0000256" key="5">
    <source>
        <dbReference type="PROSITE-ProRule" id="PRU00169"/>
    </source>
</evidence>
<evidence type="ECO:0000256" key="4">
    <source>
        <dbReference type="ARBA" id="ARBA00023163"/>
    </source>
</evidence>
<dbReference type="InterPro" id="IPR039420">
    <property type="entry name" value="WalR-like"/>
</dbReference>
<keyword evidence="4" id="KW-0804">Transcription</keyword>
<dbReference type="InterPro" id="IPR000792">
    <property type="entry name" value="Tscrpt_reg_LuxR_C"/>
</dbReference>
<keyword evidence="9" id="KW-1185">Reference proteome</keyword>
<dbReference type="InterPro" id="IPR011006">
    <property type="entry name" value="CheY-like_superfamily"/>
</dbReference>
<evidence type="ECO:0000256" key="2">
    <source>
        <dbReference type="ARBA" id="ARBA00023015"/>
    </source>
</evidence>
<dbReference type="InterPro" id="IPR016032">
    <property type="entry name" value="Sig_transdc_resp-reg_C-effctor"/>
</dbReference>
<proteinExistence type="predicted"/>
<dbReference type="RefSeq" id="WP_378048842.1">
    <property type="nucleotide sequence ID" value="NZ_JBHMDN010000018.1"/>
</dbReference>
<dbReference type="InterPro" id="IPR001789">
    <property type="entry name" value="Sig_transdc_resp-reg_receiver"/>
</dbReference>
<dbReference type="PANTHER" id="PTHR43214">
    <property type="entry name" value="TWO-COMPONENT RESPONSE REGULATOR"/>
    <property type="match status" value="1"/>
</dbReference>
<feature type="domain" description="HTH luxR-type" evidence="6">
    <location>
        <begin position="153"/>
        <end position="218"/>
    </location>
</feature>
<dbReference type="Pfam" id="PF00072">
    <property type="entry name" value="Response_reg"/>
    <property type="match status" value="1"/>
</dbReference>
<keyword evidence="1 5" id="KW-0597">Phosphoprotein</keyword>
<dbReference type="CDD" id="cd06170">
    <property type="entry name" value="LuxR_C_like"/>
    <property type="match status" value="1"/>
</dbReference>
<dbReference type="Gene3D" id="3.40.50.2300">
    <property type="match status" value="1"/>
</dbReference>
<evidence type="ECO:0000259" key="7">
    <source>
        <dbReference type="PROSITE" id="PS50110"/>
    </source>
</evidence>
<dbReference type="PRINTS" id="PR00038">
    <property type="entry name" value="HTHLUXR"/>
</dbReference>
<gene>
    <name evidence="8" type="ORF">ACFQMJ_06455</name>
</gene>
<sequence>MSAITLVIADDQPIIRNGLAAMLGAEADFEVAGTASDGAEAIEVVARERPQLVLMDIHMPNMDGLAAARILKQRFPGICIVMLTTFSDGEYIEEAIKAGASGYLLKDMELDPMMLIMKDCLSGRISYPAAVRPMLATALEQAAAGADSNGNGWDNLGVSFTDREREILDMLLEGRTNREIANALFLGEGTIKNYLVGCYAKMRVSHRGEATAWLRKRLGGQF</sequence>
<keyword evidence="3" id="KW-0238">DNA-binding</keyword>